<dbReference type="Gene3D" id="3.20.20.70">
    <property type="entry name" value="Aldolase class I"/>
    <property type="match status" value="1"/>
</dbReference>
<dbReference type="AlphaFoldDB" id="A0A975CQE9"/>
<dbReference type="Pfam" id="PF04055">
    <property type="entry name" value="Radical_SAM"/>
    <property type="match status" value="1"/>
</dbReference>
<organism evidence="7 8">
    <name type="scientific">Polaribacter cellanae</name>
    <dbReference type="NCBI Taxonomy" id="2818493"/>
    <lineage>
        <taxon>Bacteria</taxon>
        <taxon>Pseudomonadati</taxon>
        <taxon>Bacteroidota</taxon>
        <taxon>Flavobacteriia</taxon>
        <taxon>Flavobacteriales</taxon>
        <taxon>Flavobacteriaceae</taxon>
    </lineage>
</organism>
<evidence type="ECO:0000256" key="1">
    <source>
        <dbReference type="ARBA" id="ARBA00001966"/>
    </source>
</evidence>
<reference evidence="7 8" key="1">
    <citation type="submission" date="2021-03" db="EMBL/GenBank/DDBJ databases">
        <title>Complete genome of Polaribacter_sp.SM13.</title>
        <authorList>
            <person name="Jeong S.W."/>
            <person name="Bae J.W."/>
        </authorList>
    </citation>
    <scope>NUCLEOTIDE SEQUENCE [LARGE SCALE GENOMIC DNA]</scope>
    <source>
        <strain evidence="7 8">SM13</strain>
    </source>
</reference>
<feature type="domain" description="Radical SAM core" evidence="6">
    <location>
        <begin position="40"/>
        <end position="139"/>
    </location>
</feature>
<keyword evidence="4" id="KW-0408">Iron</keyword>
<evidence type="ECO:0000259" key="6">
    <source>
        <dbReference type="Pfam" id="PF04055"/>
    </source>
</evidence>
<dbReference type="InterPro" id="IPR013785">
    <property type="entry name" value="Aldolase_TIM"/>
</dbReference>
<evidence type="ECO:0000256" key="4">
    <source>
        <dbReference type="ARBA" id="ARBA00023004"/>
    </source>
</evidence>
<dbReference type="KEGG" id="pcea:J3359_14380"/>
<dbReference type="InterPro" id="IPR007197">
    <property type="entry name" value="rSAM"/>
</dbReference>
<dbReference type="InterPro" id="IPR023867">
    <property type="entry name" value="Sulphatase_maturase_rSAM"/>
</dbReference>
<keyword evidence="2" id="KW-0949">S-adenosyl-L-methionine</keyword>
<evidence type="ECO:0000313" key="8">
    <source>
        <dbReference type="Proteomes" id="UP000663920"/>
    </source>
</evidence>
<dbReference type="CDD" id="cd01335">
    <property type="entry name" value="Radical_SAM"/>
    <property type="match status" value="1"/>
</dbReference>
<dbReference type="PANTHER" id="PTHR43273:SF8">
    <property type="entry name" value="RADICAL SAM DOMAIN PROTEIN"/>
    <property type="match status" value="1"/>
</dbReference>
<protein>
    <recommendedName>
        <fullName evidence="6">Radical SAM core domain-containing protein</fullName>
    </recommendedName>
</protein>
<evidence type="ECO:0000313" key="7">
    <source>
        <dbReference type="EMBL" id="QTE21987.1"/>
    </source>
</evidence>
<comment type="cofactor">
    <cofactor evidence="1">
        <name>[4Fe-4S] cluster</name>
        <dbReference type="ChEBI" id="CHEBI:49883"/>
    </cofactor>
</comment>
<keyword evidence="3" id="KW-0479">Metal-binding</keyword>
<dbReference type="GO" id="GO:0046872">
    <property type="term" value="F:metal ion binding"/>
    <property type="evidence" value="ECO:0007669"/>
    <property type="project" value="UniProtKB-KW"/>
</dbReference>
<accession>A0A975CQE9</accession>
<proteinExistence type="predicted"/>
<sequence length="393" mass="45012">MYNKGDTSYKNQPKVMSKETVDQFLNRVKDHFTKRDINDNPIFSFHGGEPLLAGKDFFKYFVSKANEVLLSVNIQPVFTVQTNGTLIDDEWCKLFHDNNIFVGISIDGEKKNNDENRIYHSGKGSYDDVIKGLNRVLNYKDLGLRTGVLSVINLEADPIETYLHFKRLGIKSFDFLLPDYIYDEIEIIKTESKNISYSSWLIKMFDYWIKDRDQPRIRFFNGMIDAILGGDFANDTLGEMGNELLVIETNGGYEAVDVLKICGEGFTKEGANVFNSSVDEALQTDLANLYHQSHKILNEKCQKCLIQKVCGGGYLPHRYSKKNGFDNPSVYCEDLMCLITHIQNTVLDLIPSNLMKQVEVRKITYEEALDVISVFDPKAINKRLYSFIKEESI</sequence>
<dbReference type="GO" id="GO:0051536">
    <property type="term" value="F:iron-sulfur cluster binding"/>
    <property type="evidence" value="ECO:0007669"/>
    <property type="project" value="UniProtKB-KW"/>
</dbReference>
<dbReference type="SUPFAM" id="SSF102114">
    <property type="entry name" value="Radical SAM enzymes"/>
    <property type="match status" value="1"/>
</dbReference>
<gene>
    <name evidence="7" type="ORF">J3359_14380</name>
</gene>
<dbReference type="PANTHER" id="PTHR43273">
    <property type="entry name" value="ANAEROBIC SULFATASE-MATURATING ENZYME HOMOLOG ASLB-RELATED"/>
    <property type="match status" value="1"/>
</dbReference>
<evidence type="ECO:0000256" key="3">
    <source>
        <dbReference type="ARBA" id="ARBA00022723"/>
    </source>
</evidence>
<keyword evidence="5" id="KW-0411">Iron-sulfur</keyword>
<dbReference type="GO" id="GO:0016491">
    <property type="term" value="F:oxidoreductase activity"/>
    <property type="evidence" value="ECO:0007669"/>
    <property type="project" value="InterPro"/>
</dbReference>
<keyword evidence="8" id="KW-1185">Reference proteome</keyword>
<name>A0A975CQE9_9FLAO</name>
<evidence type="ECO:0000256" key="2">
    <source>
        <dbReference type="ARBA" id="ARBA00022691"/>
    </source>
</evidence>
<dbReference type="InterPro" id="IPR058240">
    <property type="entry name" value="rSAM_sf"/>
</dbReference>
<evidence type="ECO:0000256" key="5">
    <source>
        <dbReference type="ARBA" id="ARBA00023014"/>
    </source>
</evidence>
<dbReference type="Proteomes" id="UP000663920">
    <property type="component" value="Chromosome"/>
</dbReference>
<dbReference type="EMBL" id="CP071869">
    <property type="protein sequence ID" value="QTE21987.1"/>
    <property type="molecule type" value="Genomic_DNA"/>
</dbReference>